<gene>
    <name evidence="2" type="primary">COG6</name>
    <name evidence="2" type="ORF">SNAT2548_LOCUS24444</name>
</gene>
<accession>A0A812RQP2</accession>
<evidence type="ECO:0000313" key="3">
    <source>
        <dbReference type="Proteomes" id="UP000604046"/>
    </source>
</evidence>
<dbReference type="EMBL" id="CAJNDS010002358">
    <property type="protein sequence ID" value="CAE7447937.1"/>
    <property type="molecule type" value="Genomic_DNA"/>
</dbReference>
<comment type="caution">
    <text evidence="2">The sequence shown here is derived from an EMBL/GenBank/DDBJ whole genome shotgun (WGS) entry which is preliminary data.</text>
</comment>
<evidence type="ECO:0000313" key="2">
    <source>
        <dbReference type="EMBL" id="CAE7447937.1"/>
    </source>
</evidence>
<feature type="compositionally biased region" description="Polar residues" evidence="1">
    <location>
        <begin position="201"/>
        <end position="210"/>
    </location>
</feature>
<name>A0A812RQP2_9DINO</name>
<reference evidence="2" key="1">
    <citation type="submission" date="2021-02" db="EMBL/GenBank/DDBJ databases">
        <authorList>
            <person name="Dougan E. K."/>
            <person name="Rhodes N."/>
            <person name="Thang M."/>
            <person name="Chan C."/>
        </authorList>
    </citation>
    <scope>NUCLEOTIDE SEQUENCE</scope>
</reference>
<protein>
    <submittedName>
        <fullName evidence="2">COG6 protein</fullName>
    </submittedName>
</protein>
<evidence type="ECO:0000256" key="1">
    <source>
        <dbReference type="SAM" id="MobiDB-lite"/>
    </source>
</evidence>
<proteinExistence type="predicted"/>
<keyword evidence="3" id="KW-1185">Reference proteome</keyword>
<dbReference type="Proteomes" id="UP000604046">
    <property type="component" value="Unassembled WGS sequence"/>
</dbReference>
<feature type="compositionally biased region" description="Basic and acidic residues" evidence="1">
    <location>
        <begin position="89"/>
        <end position="107"/>
    </location>
</feature>
<feature type="region of interest" description="Disordered" evidence="1">
    <location>
        <begin position="87"/>
        <end position="225"/>
    </location>
</feature>
<sequence length="225" mass="24542">MGQVACCELAIAAPRRVNEAEGATSATSAPCAAPPVQMLESLESKLLKEGLTWSDLERVERAEREELLRELGLHAYLAHLPSVTLQEGNLRRLKEPKGPKGPKEPKGPKGPQEPKGPMCQAALSARCSDTRATAEGLEPSEAEQDHGQKRWQTLPANLSKLTEETNHTSSTNADEGVTREVAEVSCGASTKDVPERRNPNHKTLMQTQQGMKFRPWKPPSIVLPD</sequence>
<feature type="compositionally biased region" description="Polar residues" evidence="1">
    <location>
        <begin position="150"/>
        <end position="160"/>
    </location>
</feature>
<dbReference type="AlphaFoldDB" id="A0A812RQP2"/>
<organism evidence="2 3">
    <name type="scientific">Symbiodinium natans</name>
    <dbReference type="NCBI Taxonomy" id="878477"/>
    <lineage>
        <taxon>Eukaryota</taxon>
        <taxon>Sar</taxon>
        <taxon>Alveolata</taxon>
        <taxon>Dinophyceae</taxon>
        <taxon>Suessiales</taxon>
        <taxon>Symbiodiniaceae</taxon>
        <taxon>Symbiodinium</taxon>
    </lineage>
</organism>